<evidence type="ECO:0000259" key="2">
    <source>
        <dbReference type="Pfam" id="PF19803"/>
    </source>
</evidence>
<feature type="domain" description="DUF6286" evidence="2">
    <location>
        <begin position="75"/>
        <end position="179"/>
    </location>
</feature>
<proteinExistence type="predicted"/>
<keyword evidence="1" id="KW-0472">Membrane</keyword>
<reference evidence="4" key="1">
    <citation type="submission" date="2017-09" db="EMBL/GenBank/DDBJ databases">
        <title>FDA dAtabase for Regulatory Grade micrObial Sequences (FDA-ARGOS): Supporting development and validation of Infectious Disease Dx tests.</title>
        <authorList>
            <person name="Minogue T."/>
            <person name="Wolcott M."/>
            <person name="Wasieloski L."/>
            <person name="Aguilar W."/>
            <person name="Moore D."/>
            <person name="Tallon L."/>
            <person name="Sadzewicz L."/>
            <person name="Ott S."/>
            <person name="Zhao X."/>
            <person name="Nagaraj S."/>
            <person name="Vavikolanu K."/>
            <person name="Aluvathingal J."/>
            <person name="Nadendla S."/>
            <person name="Sichtig H."/>
        </authorList>
    </citation>
    <scope>NUCLEOTIDE SEQUENCE [LARGE SCALE GENOMIC DNA]</scope>
    <source>
        <strain evidence="4">FDAARGOS_369</strain>
    </source>
</reference>
<dbReference type="Pfam" id="PF19803">
    <property type="entry name" value="DUF6286"/>
    <property type="match status" value="1"/>
</dbReference>
<dbReference type="InterPro" id="IPR046253">
    <property type="entry name" value="DUF6286"/>
</dbReference>
<keyword evidence="1" id="KW-1133">Transmembrane helix</keyword>
<evidence type="ECO:0000313" key="3">
    <source>
        <dbReference type="EMBL" id="ATF63627.1"/>
    </source>
</evidence>
<dbReference type="EMBL" id="CP023510">
    <property type="protein sequence ID" value="ATF63627.1"/>
    <property type="molecule type" value="Genomic_DNA"/>
</dbReference>
<evidence type="ECO:0000256" key="1">
    <source>
        <dbReference type="SAM" id="Phobius"/>
    </source>
</evidence>
<protein>
    <submittedName>
        <fullName evidence="3">Alkaline shock response membrane anchor protein AmaP</fullName>
    </submittedName>
</protein>
<feature type="transmembrane region" description="Helical" evidence="1">
    <location>
        <begin position="61"/>
        <end position="86"/>
    </location>
</feature>
<dbReference type="Proteomes" id="UP000218628">
    <property type="component" value="Chromosome"/>
</dbReference>
<feature type="transmembrane region" description="Helical" evidence="1">
    <location>
        <begin position="20"/>
        <end position="41"/>
    </location>
</feature>
<accession>A0A291DGU8</accession>
<sequence length="182" mass="19293">MSTPVPKLIRRPSRSIPSILLALVLLALGGLVVWLAVHRMVNGAWPESMVGTLTAIGSTALGSVTAIIFAIILAVCGLAMIIGAVLPGVPDRIEIFPDDIPGQTVAKRRDLANLIQTQVEQIDGVHSAIVTANGSRVDVVVHSVLDDLGPVREAARKKTDEVLKMLAPVGIARSRVRIKHIS</sequence>
<organism evidence="3 4">
    <name type="scientific">Rothia mucilaginosa</name>
    <dbReference type="NCBI Taxonomy" id="43675"/>
    <lineage>
        <taxon>Bacteria</taxon>
        <taxon>Bacillati</taxon>
        <taxon>Actinomycetota</taxon>
        <taxon>Actinomycetes</taxon>
        <taxon>Micrococcales</taxon>
        <taxon>Micrococcaceae</taxon>
        <taxon>Rothia</taxon>
    </lineage>
</organism>
<dbReference type="AlphaFoldDB" id="A0A291DGU8"/>
<evidence type="ECO:0000313" key="4">
    <source>
        <dbReference type="Proteomes" id="UP000218628"/>
    </source>
</evidence>
<gene>
    <name evidence="3" type="ORF">CO690_07995</name>
</gene>
<keyword evidence="1" id="KW-0812">Transmembrane</keyword>
<dbReference type="RefSeq" id="WP_049358627.1">
    <property type="nucleotide sequence ID" value="NZ_CP023510.1"/>
</dbReference>
<name>A0A291DGU8_9MICC</name>